<dbReference type="RefSeq" id="WP_212230661.1">
    <property type="nucleotide sequence ID" value="NZ_JAGUCN010000028.1"/>
</dbReference>
<accession>A0ABS5KG10</accession>
<keyword evidence="2" id="KW-1185">Reference proteome</keyword>
<gene>
    <name evidence="1" type="ORF">KEM09_18800</name>
</gene>
<evidence type="ECO:0000313" key="1">
    <source>
        <dbReference type="EMBL" id="MBS2213466.1"/>
    </source>
</evidence>
<proteinExistence type="predicted"/>
<evidence type="ECO:0008006" key="3">
    <source>
        <dbReference type="Google" id="ProtNLM"/>
    </source>
</evidence>
<sequence>MKTRFAILFISVIVLYACQTNKDKLQGKWIEADNFVDPYRLTFSDFSVKMESNIFNGEKLYHIRKDTLYISGFDSIYKSLIVFDNEHLKLIDIEGDIIIEIYERDSFKDLVDYFNHKKKLSVNLPQLRSDFKATDYSYHNTLFADWQNNKLLIFFNGKAHTLSDTSYLLIDKKEWATRTLLYFDKEVRVGVLNRIKNELQRAQLNAVGFAATDDSGNRTIIGTLLPPLYSIGGRSLPPPLNLINRKADNIMVCVKPDSLTINGNNSDWGNCKDAVKRLIKSNHKSIIRVELDETLSYETYLNCIVELQNAYIELRNEYAMVTYEVDNYLELESEQIKEVRSQYPMRIHELIKEE</sequence>
<comment type="caution">
    <text evidence="1">The sequence shown here is derived from an EMBL/GenBank/DDBJ whole genome shotgun (WGS) entry which is preliminary data.</text>
</comment>
<dbReference type="Proteomes" id="UP000721861">
    <property type="component" value="Unassembled WGS sequence"/>
</dbReference>
<organism evidence="1 2">
    <name type="scientific">Carboxylicivirga mesophila</name>
    <dbReference type="NCBI Taxonomy" id="1166478"/>
    <lineage>
        <taxon>Bacteria</taxon>
        <taxon>Pseudomonadati</taxon>
        <taxon>Bacteroidota</taxon>
        <taxon>Bacteroidia</taxon>
        <taxon>Marinilabiliales</taxon>
        <taxon>Marinilabiliaceae</taxon>
        <taxon>Carboxylicivirga</taxon>
    </lineage>
</organism>
<evidence type="ECO:0000313" key="2">
    <source>
        <dbReference type="Proteomes" id="UP000721861"/>
    </source>
</evidence>
<name>A0ABS5KG10_9BACT</name>
<dbReference type="EMBL" id="JAGUCN010000028">
    <property type="protein sequence ID" value="MBS2213466.1"/>
    <property type="molecule type" value="Genomic_DNA"/>
</dbReference>
<dbReference type="PROSITE" id="PS51257">
    <property type="entry name" value="PROKAR_LIPOPROTEIN"/>
    <property type="match status" value="1"/>
</dbReference>
<reference evidence="1 2" key="1">
    <citation type="journal article" date="2014" name="Int. J. Syst. Evol. Microbiol.">
        <title>Carboxylicivirga gen. nov. in the family Marinilabiliaceae with two novel species, Carboxylicivirga mesophila sp. nov. and Carboxylicivirga taeanensis sp. nov., and reclassification of Cytophaga fermentans as Saccharicrinis fermentans gen. nov., comb. nov.</title>
        <authorList>
            <person name="Yang S.H."/>
            <person name="Seo H.S."/>
            <person name="Woo J.H."/>
            <person name="Oh H.M."/>
            <person name="Jang H."/>
            <person name="Lee J.H."/>
            <person name="Kim S.J."/>
            <person name="Kwon K.K."/>
        </authorList>
    </citation>
    <scope>NUCLEOTIDE SEQUENCE [LARGE SCALE GENOMIC DNA]</scope>
    <source>
        <strain evidence="1 2">JCM 18290</strain>
    </source>
</reference>
<protein>
    <recommendedName>
        <fullName evidence="3">Lipoprotein</fullName>
    </recommendedName>
</protein>